<keyword evidence="5" id="KW-1185">Reference proteome</keyword>
<dbReference type="InterPro" id="IPR044925">
    <property type="entry name" value="His-Me_finger_sf"/>
</dbReference>
<dbReference type="SMART" id="SM00477">
    <property type="entry name" value="NUC"/>
    <property type="match status" value="1"/>
</dbReference>
<evidence type="ECO:0000259" key="3">
    <source>
        <dbReference type="SMART" id="SM00477"/>
    </source>
</evidence>
<evidence type="ECO:0000313" key="5">
    <source>
        <dbReference type="Proteomes" id="UP000515150"/>
    </source>
</evidence>
<gene>
    <name evidence="6" type="primary">LOC114869554</name>
</gene>
<proteinExistence type="predicted"/>
<name>A0A6P7PBX9_BETSP</name>
<dbReference type="InterPro" id="IPR020821">
    <property type="entry name" value="ENPP1-3/EXOG-like_nuc-like"/>
</dbReference>
<dbReference type="PANTHER" id="PTHR21472">
    <property type="entry name" value="ENDONUCLEASE DOMAIN-CONTAINING 1 PROTEIN ENDOD1"/>
    <property type="match status" value="1"/>
</dbReference>
<accession>A0A6P7PBX9</accession>
<dbReference type="Pfam" id="PF01223">
    <property type="entry name" value="Endonuclease_NS"/>
    <property type="match status" value="1"/>
</dbReference>
<dbReference type="SUPFAM" id="SSF54060">
    <property type="entry name" value="His-Me finger endonucleases"/>
    <property type="match status" value="1"/>
</dbReference>
<feature type="domain" description="ENPP1-3/EXOG-like endonuclease/phosphodiesterase" evidence="3">
    <location>
        <begin position="72"/>
        <end position="260"/>
    </location>
</feature>
<feature type="compositionally biased region" description="Low complexity" evidence="1">
    <location>
        <begin position="235"/>
        <end position="253"/>
    </location>
</feature>
<feature type="region of interest" description="Disordered" evidence="1">
    <location>
        <begin position="232"/>
        <end position="262"/>
    </location>
</feature>
<dbReference type="Gene3D" id="3.40.570.10">
    <property type="entry name" value="Extracellular Endonuclease, subunit A"/>
    <property type="match status" value="1"/>
</dbReference>
<feature type="region of interest" description="Disordered" evidence="1">
    <location>
        <begin position="117"/>
        <end position="143"/>
    </location>
</feature>
<dbReference type="GeneID" id="114869554"/>
<protein>
    <submittedName>
        <fullName evidence="6">Endonuclease domain-containing 1 protein-like</fullName>
    </submittedName>
</protein>
<evidence type="ECO:0000256" key="1">
    <source>
        <dbReference type="SAM" id="MobiDB-lite"/>
    </source>
</evidence>
<dbReference type="InterPro" id="IPR039015">
    <property type="entry name" value="ENDOD1"/>
</dbReference>
<dbReference type="SMART" id="SM00892">
    <property type="entry name" value="Endonuclease_NS"/>
    <property type="match status" value="1"/>
</dbReference>
<dbReference type="InterPro" id="IPR001604">
    <property type="entry name" value="Endo_G_ENPP1-like_dom"/>
</dbReference>
<dbReference type="GO" id="GO:0003676">
    <property type="term" value="F:nucleic acid binding"/>
    <property type="evidence" value="ECO:0007669"/>
    <property type="project" value="InterPro"/>
</dbReference>
<reference evidence="6" key="1">
    <citation type="submission" date="2025-08" db="UniProtKB">
        <authorList>
            <consortium name="RefSeq"/>
        </authorList>
    </citation>
    <scope>IDENTIFICATION</scope>
</reference>
<dbReference type="RefSeq" id="XP_029029706.1">
    <property type="nucleotide sequence ID" value="XM_029173873.3"/>
</dbReference>
<feature type="signal peptide" evidence="2">
    <location>
        <begin position="1"/>
        <end position="26"/>
    </location>
</feature>
<dbReference type="GO" id="GO:0016787">
    <property type="term" value="F:hydrolase activity"/>
    <property type="evidence" value="ECO:0007669"/>
    <property type="project" value="InterPro"/>
</dbReference>
<dbReference type="KEGG" id="bspl:114869554"/>
<feature type="domain" description="DNA/RNA non-specific endonuclease/pyrophosphatase/phosphodiesterase" evidence="4">
    <location>
        <begin position="71"/>
        <end position="251"/>
    </location>
</feature>
<dbReference type="InParanoid" id="A0A6P7PBX9"/>
<dbReference type="PANTHER" id="PTHR21472:SF15">
    <property type="entry name" value="ENDONUCLEASE DOMAIN-CONTAINING 1 PROTEIN-RELATED"/>
    <property type="match status" value="1"/>
</dbReference>
<evidence type="ECO:0000259" key="4">
    <source>
        <dbReference type="SMART" id="SM00892"/>
    </source>
</evidence>
<evidence type="ECO:0000313" key="6">
    <source>
        <dbReference type="RefSeq" id="XP_029029706.1"/>
    </source>
</evidence>
<keyword evidence="2" id="KW-0732">Signal</keyword>
<evidence type="ECO:0000256" key="2">
    <source>
        <dbReference type="SAM" id="SignalP"/>
    </source>
</evidence>
<dbReference type="Proteomes" id="UP000515150">
    <property type="component" value="Chromosome 2"/>
</dbReference>
<sequence length="262" mass="28740">MARFCLAVPALLLLLLFLLSTAPTTAEVLASLSACDQFLLDRTPPRIPGILEDGKILDQNRYKTICQTYKNKRCFVTLYDTRNKIPVFSANRYRGVWEKKRPASKWKVEPQLENVENGENMEEDKGRNCSHQAGNGDHRNNGSFDRGHLFPSSYGFNRTDKTATFTLTNIDPQAASLNKGSWNRMETCVRCLMDRHCVNSNNLTEGFVVTGARPSVAAGSAAGSTSRRFCGRRSAATAPAGTGGWPAPTGAATSRMRPGTST</sequence>
<dbReference type="OrthoDB" id="69221at2759"/>
<feature type="chain" id="PRO_5028059513" evidence="2">
    <location>
        <begin position="27"/>
        <end position="262"/>
    </location>
</feature>
<dbReference type="GO" id="GO:0046872">
    <property type="term" value="F:metal ion binding"/>
    <property type="evidence" value="ECO:0007669"/>
    <property type="project" value="InterPro"/>
</dbReference>
<organism evidence="5 6">
    <name type="scientific">Betta splendens</name>
    <name type="common">Siamese fighting fish</name>
    <dbReference type="NCBI Taxonomy" id="158456"/>
    <lineage>
        <taxon>Eukaryota</taxon>
        <taxon>Metazoa</taxon>
        <taxon>Chordata</taxon>
        <taxon>Craniata</taxon>
        <taxon>Vertebrata</taxon>
        <taxon>Euteleostomi</taxon>
        <taxon>Actinopterygii</taxon>
        <taxon>Neopterygii</taxon>
        <taxon>Teleostei</taxon>
        <taxon>Neoteleostei</taxon>
        <taxon>Acanthomorphata</taxon>
        <taxon>Anabantaria</taxon>
        <taxon>Anabantiformes</taxon>
        <taxon>Anabantoidei</taxon>
        <taxon>Osphronemidae</taxon>
        <taxon>Betta</taxon>
    </lineage>
</organism>
<dbReference type="AlphaFoldDB" id="A0A6P7PBX9"/>
<dbReference type="InterPro" id="IPR044929">
    <property type="entry name" value="DNA/RNA_non-sp_Endonuclease_sf"/>
</dbReference>